<keyword evidence="2" id="KW-0798">TonB box</keyword>
<evidence type="ECO:0000313" key="5">
    <source>
        <dbReference type="EMBL" id="MBV4357286.1"/>
    </source>
</evidence>
<keyword evidence="1" id="KW-0998">Cell outer membrane</keyword>
<proteinExistence type="inferred from homology"/>
<keyword evidence="1" id="KW-0812">Transmembrane</keyword>
<dbReference type="RefSeq" id="WP_217790930.1">
    <property type="nucleotide sequence ID" value="NZ_JAHSPG010000004.1"/>
</dbReference>
<evidence type="ECO:0000313" key="6">
    <source>
        <dbReference type="Proteomes" id="UP000812270"/>
    </source>
</evidence>
<feature type="domain" description="TonB-dependent receptor-like beta-barrel" evidence="3">
    <location>
        <begin position="463"/>
        <end position="949"/>
    </location>
</feature>
<dbReference type="InterPro" id="IPR012910">
    <property type="entry name" value="Plug_dom"/>
</dbReference>
<keyword evidence="1" id="KW-1134">Transmembrane beta strand</keyword>
<evidence type="ECO:0000259" key="3">
    <source>
        <dbReference type="Pfam" id="PF00593"/>
    </source>
</evidence>
<reference evidence="5" key="1">
    <citation type="submission" date="2021-06" db="EMBL/GenBank/DDBJ databases">
        <authorList>
            <person name="Huq M.A."/>
        </authorList>
    </citation>
    <scope>NUCLEOTIDE SEQUENCE</scope>
    <source>
        <strain evidence="5">MAH-26</strain>
    </source>
</reference>
<dbReference type="InterPro" id="IPR023996">
    <property type="entry name" value="TonB-dep_OMP_SusC/RagA"/>
</dbReference>
<feature type="domain" description="TonB-dependent receptor plug" evidence="4">
    <location>
        <begin position="190"/>
        <end position="321"/>
    </location>
</feature>
<evidence type="ECO:0000256" key="2">
    <source>
        <dbReference type="RuleBase" id="RU003357"/>
    </source>
</evidence>
<dbReference type="EMBL" id="JAHSPG010000004">
    <property type="protein sequence ID" value="MBV4357286.1"/>
    <property type="molecule type" value="Genomic_DNA"/>
</dbReference>
<organism evidence="5 6">
    <name type="scientific">Pinibacter aurantiacus</name>
    <dbReference type="NCBI Taxonomy" id="2851599"/>
    <lineage>
        <taxon>Bacteria</taxon>
        <taxon>Pseudomonadati</taxon>
        <taxon>Bacteroidota</taxon>
        <taxon>Chitinophagia</taxon>
        <taxon>Chitinophagales</taxon>
        <taxon>Chitinophagaceae</taxon>
        <taxon>Pinibacter</taxon>
    </lineage>
</organism>
<dbReference type="NCBIfam" id="TIGR04057">
    <property type="entry name" value="SusC_RagA_signa"/>
    <property type="match status" value="1"/>
</dbReference>
<dbReference type="Pfam" id="PF07715">
    <property type="entry name" value="Plug"/>
    <property type="match status" value="1"/>
</dbReference>
<dbReference type="AlphaFoldDB" id="A0A9E2W7U6"/>
<name>A0A9E2W7U6_9BACT</name>
<dbReference type="Pfam" id="PF00593">
    <property type="entry name" value="TonB_dep_Rec_b-barrel"/>
    <property type="match status" value="1"/>
</dbReference>
<comment type="subcellular location">
    <subcellularLocation>
        <location evidence="1">Cell outer membrane</location>
        <topology evidence="1">Multi-pass membrane protein</topology>
    </subcellularLocation>
</comment>
<dbReference type="Proteomes" id="UP000812270">
    <property type="component" value="Unassembled WGS sequence"/>
</dbReference>
<comment type="caution">
    <text evidence="5">The sequence shown here is derived from an EMBL/GenBank/DDBJ whole genome shotgun (WGS) entry which is preliminary data.</text>
</comment>
<evidence type="ECO:0000259" key="4">
    <source>
        <dbReference type="Pfam" id="PF07715"/>
    </source>
</evidence>
<evidence type="ECO:0000256" key="1">
    <source>
        <dbReference type="PROSITE-ProRule" id="PRU01360"/>
    </source>
</evidence>
<dbReference type="GO" id="GO:0009279">
    <property type="term" value="C:cell outer membrane"/>
    <property type="evidence" value="ECO:0007669"/>
    <property type="project" value="UniProtKB-SubCell"/>
</dbReference>
<keyword evidence="1 2" id="KW-0472">Membrane</keyword>
<dbReference type="PROSITE" id="PS52016">
    <property type="entry name" value="TONB_DEPENDENT_REC_3"/>
    <property type="match status" value="1"/>
</dbReference>
<protein>
    <submittedName>
        <fullName evidence="5">SusC/RagA family TonB-linked outer membrane protein</fullName>
    </submittedName>
</protein>
<accession>A0A9E2W7U6</accession>
<keyword evidence="6" id="KW-1185">Reference proteome</keyword>
<dbReference type="NCBIfam" id="TIGR04056">
    <property type="entry name" value="OMP_RagA_SusC"/>
    <property type="match status" value="1"/>
</dbReference>
<dbReference type="InterPro" id="IPR000531">
    <property type="entry name" value="Beta-barrel_TonB"/>
</dbReference>
<sequence>MKKDGISLKSLFREIKKQTGYDIIYADKILDDRQTINAHFINTPLNKVLENALSGQAVNFVIDENAIVLNRKIKSEDQVLNLPDLELKGRVTDENGQPLASVTIRVATTISNSTRPSSAQLLYTATILTKSDGTFSFTAGPQSEFLIFSFVGYENKVVKIGDQRSFVVSLNVNKSPLDEIQVIAYGTTTKRFATGSIGTLKRTDIEKQPVSSPLQALEGRIPGVYISEASGISGSGISVQIRGANSLQAGRNPLYIIDGVPFTATPTETSSGTFQIPTPLLGGNGTFSPFDNIPTSDIESIEVLKDADATAIYGSRAANGVVMITTKKGKSGKMRINANIYSGVSKIARSMDMLNTEQYLKVRNQAFANDNITPTSTNAPDLSFGDGYTNFLQSVMGNTGHFTDGTLAVSGGNKQTQYLISGNYRHQSTVLPGNYADKKATVHFSIQSQSDNSKFSISLSGAYTKNNNNLPSANINSYYALPPNLPIYNADGTFFWIPSGAYTNPVAALKSPKSVVTDNIIGNATLKYNILPGLSFKTDVGFNRINFNAVTATLKANKNPFLASSATGSVALQENFNQVFNIEPQLSYTRKIGASKFDVLLGDTYQYSQFVQPFLINGSFTNDALYNDLGSTTIQLTSSGRTESKFTSLFGRVNYTLLDKYVLNFNGRRDGSSRFGPGNKFGNFGSVGAAWIFSEEKFFRNRLQWLSFGKIRGSYGTLGNDQLPEYQYLSLYSNGALAASYNGVNTLVPASFQNPKLGWEVTKKLEFTADLNFIKDRINLSASWYRNVSDHLLTYLPLATQTGFSGYNGNFPGTVENKGWEFSLETKNIQKKDFTWSTSLNLTIPKNKLASYPKLASSIYANSYVVGQSLSTVLAYHFTGFDHGVPQFEDMDGSKSISGGNYATTGKGDYIVAGNTDPKFYGGFNNSFSYKGFQLDFLFQFVKKDGYNIYNSTATPGSATNLPLDVLNLPFQYTTLATSAAGAGFTRYKISDAAFGDASFIRLKNVSLNYKFKDVVIKRIGLQSLNVYMHAQNLLTFTKYLGFDPETLGTYVPPTKLISFGLQTTF</sequence>
<dbReference type="InterPro" id="IPR023997">
    <property type="entry name" value="TonB-dep_OMP_SusC/RagA_CS"/>
</dbReference>
<comment type="similarity">
    <text evidence="1 2">Belongs to the TonB-dependent receptor family.</text>
</comment>
<gene>
    <name evidence="5" type="ORF">KTO63_09025</name>
</gene>
<keyword evidence="1" id="KW-0813">Transport</keyword>
<dbReference type="InterPro" id="IPR039426">
    <property type="entry name" value="TonB-dep_rcpt-like"/>
</dbReference>